<dbReference type="Pfam" id="PF00392">
    <property type="entry name" value="GntR"/>
    <property type="match status" value="1"/>
</dbReference>
<dbReference type="PANTHER" id="PTHR30146:SF109">
    <property type="entry name" value="HTH-TYPE TRANSCRIPTIONAL REGULATOR GALS"/>
    <property type="match status" value="1"/>
</dbReference>
<dbReference type="PANTHER" id="PTHR30146">
    <property type="entry name" value="LACI-RELATED TRANSCRIPTIONAL REPRESSOR"/>
    <property type="match status" value="1"/>
</dbReference>
<dbReference type="CDD" id="cd06267">
    <property type="entry name" value="PBP1_LacI_sugar_binding-like"/>
    <property type="match status" value="1"/>
</dbReference>
<dbReference type="GO" id="GO:0000976">
    <property type="term" value="F:transcription cis-regulatory region binding"/>
    <property type="evidence" value="ECO:0007669"/>
    <property type="project" value="TreeGrafter"/>
</dbReference>
<comment type="caution">
    <text evidence="5">The sequence shown here is derived from an EMBL/GenBank/DDBJ whole genome shotgun (WGS) entry which is preliminary data.</text>
</comment>
<dbReference type="AlphaFoldDB" id="A0A844FZH5"/>
<gene>
    <name evidence="5" type="ORF">FYJ85_05585</name>
</gene>
<dbReference type="Gene3D" id="3.40.50.2300">
    <property type="match status" value="2"/>
</dbReference>
<evidence type="ECO:0000259" key="4">
    <source>
        <dbReference type="SMART" id="SM00345"/>
    </source>
</evidence>
<dbReference type="InterPro" id="IPR036388">
    <property type="entry name" value="WH-like_DNA-bd_sf"/>
</dbReference>
<keyword evidence="3" id="KW-0804">Transcription</keyword>
<dbReference type="InterPro" id="IPR036390">
    <property type="entry name" value="WH_DNA-bd_sf"/>
</dbReference>
<evidence type="ECO:0000256" key="3">
    <source>
        <dbReference type="ARBA" id="ARBA00023163"/>
    </source>
</evidence>
<dbReference type="InterPro" id="IPR046335">
    <property type="entry name" value="LacI/GalR-like_sensor"/>
</dbReference>
<evidence type="ECO:0000256" key="1">
    <source>
        <dbReference type="ARBA" id="ARBA00023015"/>
    </source>
</evidence>
<evidence type="ECO:0000313" key="6">
    <source>
        <dbReference type="Proteomes" id="UP000435649"/>
    </source>
</evidence>
<keyword evidence="6" id="KW-1185">Reference proteome</keyword>
<keyword evidence="1" id="KW-0805">Transcription regulation</keyword>
<accession>A0A844FZH5</accession>
<dbReference type="SUPFAM" id="SSF46785">
    <property type="entry name" value="Winged helix' DNA-binding domain"/>
    <property type="match status" value="1"/>
</dbReference>
<dbReference type="InterPro" id="IPR000524">
    <property type="entry name" value="Tscrpt_reg_HTH_GntR"/>
</dbReference>
<dbReference type="RefSeq" id="WP_106054542.1">
    <property type="nucleotide sequence ID" value="NZ_DBFCGB010000156.1"/>
</dbReference>
<keyword evidence="2" id="KW-0238">DNA-binding</keyword>
<protein>
    <submittedName>
        <fullName evidence="5">Substrate-binding domain-containing protein</fullName>
    </submittedName>
</protein>
<dbReference type="Proteomes" id="UP000435649">
    <property type="component" value="Unassembled WGS sequence"/>
</dbReference>
<reference evidence="5 6" key="1">
    <citation type="submission" date="2019-08" db="EMBL/GenBank/DDBJ databases">
        <title>In-depth cultivation of the pig gut microbiome towards novel bacterial diversity and tailored functional studies.</title>
        <authorList>
            <person name="Wylensek D."/>
            <person name="Hitch T.C.A."/>
            <person name="Clavel T."/>
        </authorList>
    </citation>
    <scope>NUCLEOTIDE SEQUENCE [LARGE SCALE GENOMIC DNA]</scope>
    <source>
        <strain evidence="5 6">BBE-744-WT-12</strain>
    </source>
</reference>
<dbReference type="Pfam" id="PF13377">
    <property type="entry name" value="Peripla_BP_3"/>
    <property type="match status" value="1"/>
</dbReference>
<dbReference type="EMBL" id="VUNS01000004">
    <property type="protein sequence ID" value="MST96516.1"/>
    <property type="molecule type" value="Genomic_DNA"/>
</dbReference>
<evidence type="ECO:0000313" key="5">
    <source>
        <dbReference type="EMBL" id="MST96516.1"/>
    </source>
</evidence>
<dbReference type="Gene3D" id="1.10.10.10">
    <property type="entry name" value="Winged helix-like DNA-binding domain superfamily/Winged helix DNA-binding domain"/>
    <property type="match status" value="1"/>
</dbReference>
<feature type="domain" description="HTH gntR-type" evidence="4">
    <location>
        <begin position="8"/>
        <end position="67"/>
    </location>
</feature>
<evidence type="ECO:0000256" key="2">
    <source>
        <dbReference type="ARBA" id="ARBA00023125"/>
    </source>
</evidence>
<dbReference type="GO" id="GO:0003700">
    <property type="term" value="F:DNA-binding transcription factor activity"/>
    <property type="evidence" value="ECO:0007669"/>
    <property type="project" value="InterPro"/>
</dbReference>
<dbReference type="SUPFAM" id="SSF53822">
    <property type="entry name" value="Periplasmic binding protein-like I"/>
    <property type="match status" value="1"/>
</dbReference>
<proteinExistence type="predicted"/>
<name>A0A844FZH5_9BACT</name>
<sequence length="371" mass="40608">MRNKVHEVRQKILRHIVDRGTPERQYLPSIRTFEQTTGCSRQTVHLALRELVDAEVLTAVPRGGFRVCNVEQAEKLLGPVTDLPVAFVMPRWIERGIISPLFAEILFGAESAAGPGSGIRPVCLTLPWEADEKRFSLSRLAFRTRGIAGAMLVGPTPDFIAEKFIEKCQVPVVLVDNVTDLPGVTCVSKDNLSGAARAVRYLIERGHRRIGMISVRPRKMRLNERWAGFHAEMHRHGLLSEIAFVEEAGWDADTVSGGAAAAASLLRKGLNGATALLALNDNMALGAIQVFQENKIRIPEQLSVIGIGNDSRVTELCRPALTTMALDNRRLGQLAMRALLDVMRHPKAGGNAVTLLPMTLCEGESVCDGPF</sequence>
<organism evidence="5 6">
    <name type="scientific">Victivallis lenta</name>
    <dbReference type="NCBI Taxonomy" id="2606640"/>
    <lineage>
        <taxon>Bacteria</taxon>
        <taxon>Pseudomonadati</taxon>
        <taxon>Lentisphaerota</taxon>
        <taxon>Lentisphaeria</taxon>
        <taxon>Victivallales</taxon>
        <taxon>Victivallaceae</taxon>
        <taxon>Victivallis</taxon>
    </lineage>
</organism>
<dbReference type="SMART" id="SM00345">
    <property type="entry name" value="HTH_GNTR"/>
    <property type="match status" value="1"/>
</dbReference>
<dbReference type="InterPro" id="IPR028082">
    <property type="entry name" value="Peripla_BP_I"/>
</dbReference>